<feature type="region of interest" description="Disordered" evidence="1">
    <location>
        <begin position="82"/>
        <end position="174"/>
    </location>
</feature>
<feature type="compositionally biased region" description="Low complexity" evidence="1">
    <location>
        <begin position="105"/>
        <end position="130"/>
    </location>
</feature>
<name>A0A371NZE1_9ACTN</name>
<keyword evidence="2" id="KW-1133">Transmembrane helix</keyword>
<dbReference type="AlphaFoldDB" id="A0A371NZE1"/>
<keyword evidence="4" id="KW-1185">Reference proteome</keyword>
<organism evidence="3 4">
    <name type="scientific">Aeromicrobium endophyticum</name>
    <dbReference type="NCBI Taxonomy" id="2292704"/>
    <lineage>
        <taxon>Bacteria</taxon>
        <taxon>Bacillati</taxon>
        <taxon>Actinomycetota</taxon>
        <taxon>Actinomycetes</taxon>
        <taxon>Propionibacteriales</taxon>
        <taxon>Nocardioidaceae</taxon>
        <taxon>Aeromicrobium</taxon>
    </lineage>
</organism>
<keyword evidence="2" id="KW-0472">Membrane</keyword>
<dbReference type="EMBL" id="QUBR01000003">
    <property type="protein sequence ID" value="REK69045.1"/>
    <property type="molecule type" value="Genomic_DNA"/>
</dbReference>
<dbReference type="Proteomes" id="UP000265581">
    <property type="component" value="Unassembled WGS sequence"/>
</dbReference>
<keyword evidence="2" id="KW-0812">Transmembrane</keyword>
<feature type="transmembrane region" description="Helical" evidence="2">
    <location>
        <begin position="245"/>
        <end position="266"/>
    </location>
</feature>
<evidence type="ECO:0000256" key="1">
    <source>
        <dbReference type="SAM" id="MobiDB-lite"/>
    </source>
</evidence>
<evidence type="ECO:0000313" key="3">
    <source>
        <dbReference type="EMBL" id="REK69045.1"/>
    </source>
</evidence>
<reference evidence="3 4" key="1">
    <citation type="submission" date="2018-08" db="EMBL/GenBank/DDBJ databases">
        <title>Aeromicrobium sp. M2KJ-4, whole genome shotgun sequence.</title>
        <authorList>
            <person name="Tuo L."/>
        </authorList>
    </citation>
    <scope>NUCLEOTIDE SEQUENCE [LARGE SCALE GENOMIC DNA]</scope>
    <source>
        <strain evidence="3 4">M2KJ-4</strain>
    </source>
</reference>
<proteinExistence type="predicted"/>
<comment type="caution">
    <text evidence="3">The sequence shown here is derived from an EMBL/GenBank/DDBJ whole genome shotgun (WGS) entry which is preliminary data.</text>
</comment>
<dbReference type="RefSeq" id="WP_119705965.1">
    <property type="nucleotide sequence ID" value="NZ_JBHSOI010000001.1"/>
</dbReference>
<feature type="compositionally biased region" description="Basic and acidic residues" evidence="1">
    <location>
        <begin position="82"/>
        <end position="94"/>
    </location>
</feature>
<evidence type="ECO:0008006" key="5">
    <source>
        <dbReference type="Google" id="ProtNLM"/>
    </source>
</evidence>
<evidence type="ECO:0000313" key="4">
    <source>
        <dbReference type="Proteomes" id="UP000265581"/>
    </source>
</evidence>
<accession>A0A371NZE1</accession>
<feature type="transmembrane region" description="Helical" evidence="2">
    <location>
        <begin position="178"/>
        <end position="206"/>
    </location>
</feature>
<evidence type="ECO:0000256" key="2">
    <source>
        <dbReference type="SAM" id="Phobius"/>
    </source>
</evidence>
<sequence>MHAVDPEPVVDPPADDEVEAALEDVEPQTVHAEVVTVPEVVHDEPALDEPVPDELAHDEAVAAEPVPLAEVLAAAGVFDRPAEPAHAEPAHAEPADAEPGEVDPAASASARGSDGSRDSSTVGRSAGTSTRRPRRRDRIVEAPRGPKTPLSQRLRSLGRSKDTEGRPQRGPGAGRKRIVSVLAGLVGAVGLLCSVVLAFGALLVALDATGSGVYDSVASLCDVLVGPLRDAVSFTGTKADMKESLVAWGAGAIVYLVVGIVAQSLLRSTVDD</sequence>
<gene>
    <name evidence="3" type="ORF">DX116_19565</name>
</gene>
<feature type="region of interest" description="Disordered" evidence="1">
    <location>
        <begin position="39"/>
        <end position="62"/>
    </location>
</feature>
<dbReference type="OrthoDB" id="3749070at2"/>
<protein>
    <recommendedName>
        <fullName evidence="5">Transmembrane protein</fullName>
    </recommendedName>
</protein>